<evidence type="ECO:0008006" key="6">
    <source>
        <dbReference type="Google" id="ProtNLM"/>
    </source>
</evidence>
<evidence type="ECO:0000313" key="5">
    <source>
        <dbReference type="Proteomes" id="UP000030763"/>
    </source>
</evidence>
<keyword evidence="1" id="KW-0175">Coiled coil</keyword>
<dbReference type="VEuPathDB" id="ToxoDB:EMWEY_00012450"/>
<dbReference type="Proteomes" id="UP000030763">
    <property type="component" value="Unassembled WGS sequence"/>
</dbReference>
<dbReference type="GeneID" id="25335231"/>
<evidence type="ECO:0000313" key="4">
    <source>
        <dbReference type="EMBL" id="CDJ61837.1"/>
    </source>
</evidence>
<dbReference type="OrthoDB" id="10638249at2759"/>
<sequence>MEGFGRGLVLLLLQMLLGFTSEAAEAVVMTDPVTVTDLSMQELSALTWGDSDLGEDLQGLTGSPSAGEEYALSSRQTHPSTGGDPHILEPPAEQQQHSSSRSSSSSKRLHAQGASLESVPLRRTPLKRRLLLLLAFVSFGAAMYFRGVSTGRQGLLESLRGQASYVGREYRTSTRRSRLESQLERARTLAVEFDMDSLHAIQNAAETLASLFRPSNMERDVLLLAQHAHAVENNIQYLISLDGSDEEEDEEEVEHQAAAVREMYESTSVLLQLTRTALARVCRAADHRRTEVFRYENFLNGAYEASLAVTEEGDEAAADTQNQLLRCARAAGQEGLQLQQVRVLQQQLKDRPIKTVAEMAAVLQAAASAATDAQSAAGRAVQFLESGMQHIMELTQPMGAAVRDLQQKTDLLRLSEAQAQVLVDHMTQEEKQQLQFARERLDEAIEELETVEVMRQTVHSPYTPGSIRDTFQEIKTRTREIRGNLREIEAFFTPFLTKLFARTGQEPTQP</sequence>
<dbReference type="AlphaFoldDB" id="U6MC72"/>
<reference evidence="4" key="1">
    <citation type="submission" date="2013-10" db="EMBL/GenBank/DDBJ databases">
        <title>Genomic analysis of the causative agents of coccidiosis in chickens.</title>
        <authorList>
            <person name="Reid A.J."/>
            <person name="Blake D."/>
            <person name="Billington K."/>
            <person name="Browne H."/>
            <person name="Dunn M."/>
            <person name="Hung S."/>
            <person name="Kawahara F."/>
            <person name="Miranda-Saavedra D."/>
            <person name="Mourier T."/>
            <person name="Nagra H."/>
            <person name="Otto T.D."/>
            <person name="Rawlings N."/>
            <person name="Sanchez A."/>
            <person name="Sanders M."/>
            <person name="Subramaniam C."/>
            <person name="Tay Y."/>
            <person name="Dear P."/>
            <person name="Doerig C."/>
            <person name="Gruber A."/>
            <person name="Parkinson J."/>
            <person name="Shirley M."/>
            <person name="Wan K.L."/>
            <person name="Berriman M."/>
            <person name="Tomley F."/>
            <person name="Pain A."/>
        </authorList>
    </citation>
    <scope>NUCLEOTIDE SEQUENCE [LARGE SCALE GENOMIC DNA]</scope>
    <source>
        <strain evidence="4">Weybridge</strain>
    </source>
</reference>
<dbReference type="EMBL" id="HG722245">
    <property type="protein sequence ID" value="CDJ61837.1"/>
    <property type="molecule type" value="Genomic_DNA"/>
</dbReference>
<reference evidence="4" key="2">
    <citation type="submission" date="2013-10" db="EMBL/GenBank/DDBJ databases">
        <authorList>
            <person name="Aslett M."/>
        </authorList>
    </citation>
    <scope>NUCLEOTIDE SEQUENCE [LARGE SCALE GENOMIC DNA]</scope>
    <source>
        <strain evidence="4">Weybridge</strain>
    </source>
</reference>
<dbReference type="RefSeq" id="XP_013338487.1">
    <property type="nucleotide sequence ID" value="XM_013483033.1"/>
</dbReference>
<evidence type="ECO:0000256" key="3">
    <source>
        <dbReference type="SAM" id="SignalP"/>
    </source>
</evidence>
<feature type="coiled-coil region" evidence="1">
    <location>
        <begin position="427"/>
        <end position="454"/>
    </location>
</feature>
<gene>
    <name evidence="4" type="ORF">EMWEY_00012450</name>
</gene>
<name>U6MC72_EIMMA</name>
<feature type="chain" id="PRO_5004675980" description="Transmembrane protein" evidence="3">
    <location>
        <begin position="27"/>
        <end position="510"/>
    </location>
</feature>
<feature type="region of interest" description="Disordered" evidence="2">
    <location>
        <begin position="57"/>
        <end position="116"/>
    </location>
</feature>
<proteinExistence type="predicted"/>
<evidence type="ECO:0000256" key="1">
    <source>
        <dbReference type="SAM" id="Coils"/>
    </source>
</evidence>
<protein>
    <recommendedName>
        <fullName evidence="6">Transmembrane protein</fullName>
    </recommendedName>
</protein>
<keyword evidence="5" id="KW-1185">Reference proteome</keyword>
<dbReference type="OMA" id="QPHDLEQ"/>
<accession>U6MC72</accession>
<organism evidence="4 5">
    <name type="scientific">Eimeria maxima</name>
    <name type="common">Coccidian parasite</name>
    <dbReference type="NCBI Taxonomy" id="5804"/>
    <lineage>
        <taxon>Eukaryota</taxon>
        <taxon>Sar</taxon>
        <taxon>Alveolata</taxon>
        <taxon>Apicomplexa</taxon>
        <taxon>Conoidasida</taxon>
        <taxon>Coccidia</taxon>
        <taxon>Eucoccidiorida</taxon>
        <taxon>Eimeriorina</taxon>
        <taxon>Eimeriidae</taxon>
        <taxon>Eimeria</taxon>
    </lineage>
</organism>
<keyword evidence="3" id="KW-0732">Signal</keyword>
<feature type="signal peptide" evidence="3">
    <location>
        <begin position="1"/>
        <end position="26"/>
    </location>
</feature>
<evidence type="ECO:0000256" key="2">
    <source>
        <dbReference type="SAM" id="MobiDB-lite"/>
    </source>
</evidence>